<evidence type="ECO:0000313" key="3">
    <source>
        <dbReference type="Proteomes" id="UP001237642"/>
    </source>
</evidence>
<keyword evidence="1" id="KW-0472">Membrane</keyword>
<proteinExistence type="predicted"/>
<dbReference type="EMBL" id="JAUIZM010000007">
    <property type="protein sequence ID" value="KAK1374071.1"/>
    <property type="molecule type" value="Genomic_DNA"/>
</dbReference>
<dbReference type="AlphaFoldDB" id="A0AAD8MHY0"/>
<comment type="caution">
    <text evidence="2">The sequence shown here is derived from an EMBL/GenBank/DDBJ whole genome shotgun (WGS) entry which is preliminary data.</text>
</comment>
<keyword evidence="3" id="KW-1185">Reference proteome</keyword>
<name>A0AAD8MHY0_9APIA</name>
<keyword evidence="1" id="KW-0812">Transmembrane</keyword>
<evidence type="ECO:0000256" key="1">
    <source>
        <dbReference type="SAM" id="Phobius"/>
    </source>
</evidence>
<accession>A0AAD8MHY0</accession>
<feature type="transmembrane region" description="Helical" evidence="1">
    <location>
        <begin position="20"/>
        <end position="41"/>
    </location>
</feature>
<gene>
    <name evidence="2" type="ORF">POM88_030264</name>
</gene>
<sequence length="113" mass="13000">MMIFNSAQPVTWLLNPYCIVWLLVILLKGVGVLLPVALWFMRNQLLWKRRKNTMEEVVNSAQGRSLCPSGDSWHLEVDEPDINSFKVNIDAAVFEEEGSFQIHNRSKILNKNS</sequence>
<protein>
    <submittedName>
        <fullName evidence="2">Uncharacterized protein</fullName>
    </submittedName>
</protein>
<reference evidence="2" key="2">
    <citation type="submission" date="2023-05" db="EMBL/GenBank/DDBJ databases">
        <authorList>
            <person name="Schelkunov M.I."/>
        </authorList>
    </citation>
    <scope>NUCLEOTIDE SEQUENCE</scope>
    <source>
        <strain evidence="2">Hsosn_3</strain>
        <tissue evidence="2">Leaf</tissue>
    </source>
</reference>
<reference evidence="2" key="1">
    <citation type="submission" date="2023-02" db="EMBL/GenBank/DDBJ databases">
        <title>Genome of toxic invasive species Heracleum sosnowskyi carries increased number of genes despite the absence of recent whole-genome duplications.</title>
        <authorList>
            <person name="Schelkunov M."/>
            <person name="Shtratnikova V."/>
            <person name="Makarenko M."/>
            <person name="Klepikova A."/>
            <person name="Omelchenko D."/>
            <person name="Novikova G."/>
            <person name="Obukhova E."/>
            <person name="Bogdanov V."/>
            <person name="Penin A."/>
            <person name="Logacheva M."/>
        </authorList>
    </citation>
    <scope>NUCLEOTIDE SEQUENCE</scope>
    <source>
        <strain evidence="2">Hsosn_3</strain>
        <tissue evidence="2">Leaf</tissue>
    </source>
</reference>
<keyword evidence="1" id="KW-1133">Transmembrane helix</keyword>
<evidence type="ECO:0000313" key="2">
    <source>
        <dbReference type="EMBL" id="KAK1374071.1"/>
    </source>
</evidence>
<dbReference type="Proteomes" id="UP001237642">
    <property type="component" value="Unassembled WGS sequence"/>
</dbReference>
<organism evidence="2 3">
    <name type="scientific">Heracleum sosnowskyi</name>
    <dbReference type="NCBI Taxonomy" id="360622"/>
    <lineage>
        <taxon>Eukaryota</taxon>
        <taxon>Viridiplantae</taxon>
        <taxon>Streptophyta</taxon>
        <taxon>Embryophyta</taxon>
        <taxon>Tracheophyta</taxon>
        <taxon>Spermatophyta</taxon>
        <taxon>Magnoliopsida</taxon>
        <taxon>eudicotyledons</taxon>
        <taxon>Gunneridae</taxon>
        <taxon>Pentapetalae</taxon>
        <taxon>asterids</taxon>
        <taxon>campanulids</taxon>
        <taxon>Apiales</taxon>
        <taxon>Apiaceae</taxon>
        <taxon>Apioideae</taxon>
        <taxon>apioid superclade</taxon>
        <taxon>Tordylieae</taxon>
        <taxon>Tordyliinae</taxon>
        <taxon>Heracleum</taxon>
    </lineage>
</organism>